<evidence type="ECO:0000313" key="2">
    <source>
        <dbReference type="EMBL" id="QJA98144.1"/>
    </source>
</evidence>
<evidence type="ECO:0000313" key="1">
    <source>
        <dbReference type="EMBL" id="QJA72395.1"/>
    </source>
</evidence>
<reference evidence="1" key="1">
    <citation type="submission" date="2020-03" db="EMBL/GenBank/DDBJ databases">
        <title>The deep terrestrial virosphere.</title>
        <authorList>
            <person name="Holmfeldt K."/>
            <person name="Nilsson E."/>
            <person name="Simone D."/>
            <person name="Lopez-Fernandez M."/>
            <person name="Wu X."/>
            <person name="de Brujin I."/>
            <person name="Lundin D."/>
            <person name="Andersson A."/>
            <person name="Bertilsson S."/>
            <person name="Dopson M."/>
        </authorList>
    </citation>
    <scope>NUCLEOTIDE SEQUENCE</scope>
    <source>
        <strain evidence="1">MM415A02770</strain>
        <strain evidence="2">MM415B05637</strain>
    </source>
</reference>
<dbReference type="EMBL" id="MT143556">
    <property type="protein sequence ID" value="QJA98144.1"/>
    <property type="molecule type" value="Genomic_DNA"/>
</dbReference>
<organism evidence="1">
    <name type="scientific">viral metagenome</name>
    <dbReference type="NCBI Taxonomy" id="1070528"/>
    <lineage>
        <taxon>unclassified sequences</taxon>
        <taxon>metagenomes</taxon>
        <taxon>organismal metagenomes</taxon>
    </lineage>
</organism>
<proteinExistence type="predicted"/>
<dbReference type="Gene3D" id="3.90.320.10">
    <property type="match status" value="1"/>
</dbReference>
<gene>
    <name evidence="1" type="ORF">MM415A02770_0006</name>
    <name evidence="2" type="ORF">MM415B05637_0004</name>
</gene>
<protein>
    <submittedName>
        <fullName evidence="1">Putative PD-(D/E)XK nuclease superfamily protein</fullName>
    </submittedName>
</protein>
<sequence>MEKTKDAPKKSKAHVRYELPDGTKIPGVTTVLGILNKPALVIWANRLGLQGIDSTKYRDEMADIGTLAHQMIVDYFNKVKTDTSEYSQSQIDLAENCLLSFWEWEKGHKIEVIMAEAQLVSQEYGFGGTIDCFCNLDGQPTLLDFKTGKAIYPEMFCQLAAYEQLLAEDGRLIEVTRILRIGRDNDEGFEERTIGKLDKQWQVFLNCLSIYNLQKDIRRETK</sequence>
<name>A0A6M3JU99_9ZZZZ</name>
<accession>A0A6M3JU99</accession>
<dbReference type="EMBL" id="MT141948">
    <property type="protein sequence ID" value="QJA72395.1"/>
    <property type="molecule type" value="Genomic_DNA"/>
</dbReference>
<dbReference type="InterPro" id="IPR011604">
    <property type="entry name" value="PDDEXK-like_dom_sf"/>
</dbReference>
<dbReference type="AlphaFoldDB" id="A0A6M3JU99"/>